<keyword evidence="8" id="KW-1185">Reference proteome</keyword>
<evidence type="ECO:0000313" key="7">
    <source>
        <dbReference type="EMBL" id="GAA6169756.1"/>
    </source>
</evidence>
<dbReference type="EMBL" id="BAABWN010000014">
    <property type="protein sequence ID" value="GAA6169756.1"/>
    <property type="molecule type" value="Genomic_DNA"/>
</dbReference>
<evidence type="ECO:0000313" key="8">
    <source>
        <dbReference type="Proteomes" id="UP001465153"/>
    </source>
</evidence>
<dbReference type="InterPro" id="IPR011010">
    <property type="entry name" value="DNA_brk_join_enz"/>
</dbReference>
<feature type="domain" description="Tyr recombinase" evidence="5">
    <location>
        <begin position="153"/>
        <end position="324"/>
    </location>
</feature>
<dbReference type="Gene3D" id="1.10.150.130">
    <property type="match status" value="1"/>
</dbReference>
<keyword evidence="1" id="KW-0229">DNA integration</keyword>
<name>A0ABQ0ADP3_9GAMM</name>
<organism evidence="7 8">
    <name type="scientific">Sessilibacter corallicola</name>
    <dbReference type="NCBI Taxonomy" id="2904075"/>
    <lineage>
        <taxon>Bacteria</taxon>
        <taxon>Pseudomonadati</taxon>
        <taxon>Pseudomonadota</taxon>
        <taxon>Gammaproteobacteria</taxon>
        <taxon>Cellvibrionales</taxon>
        <taxon>Cellvibrionaceae</taxon>
        <taxon>Sessilibacter</taxon>
    </lineage>
</organism>
<dbReference type="RefSeq" id="WP_353304209.1">
    <property type="nucleotide sequence ID" value="NZ_BAABWN010000014.1"/>
</dbReference>
<protein>
    <submittedName>
        <fullName evidence="7">Site-specific integrase</fullName>
    </submittedName>
</protein>
<feature type="domain" description="Core-binding (CB)" evidence="6">
    <location>
        <begin position="53"/>
        <end position="132"/>
    </location>
</feature>
<accession>A0ABQ0ADP3</accession>
<dbReference type="InterPro" id="IPR050090">
    <property type="entry name" value="Tyrosine_recombinase_XerCD"/>
</dbReference>
<dbReference type="InterPro" id="IPR013762">
    <property type="entry name" value="Integrase-like_cat_sf"/>
</dbReference>
<dbReference type="PROSITE" id="PS51898">
    <property type="entry name" value="TYR_RECOMBINASE"/>
    <property type="match status" value="1"/>
</dbReference>
<evidence type="ECO:0000259" key="5">
    <source>
        <dbReference type="PROSITE" id="PS51898"/>
    </source>
</evidence>
<dbReference type="InterPro" id="IPR002104">
    <property type="entry name" value="Integrase_catalytic"/>
</dbReference>
<dbReference type="Proteomes" id="UP001465153">
    <property type="component" value="Unassembled WGS sequence"/>
</dbReference>
<dbReference type="InterPro" id="IPR044068">
    <property type="entry name" value="CB"/>
</dbReference>
<evidence type="ECO:0000256" key="4">
    <source>
        <dbReference type="PROSITE-ProRule" id="PRU01248"/>
    </source>
</evidence>
<evidence type="ECO:0000256" key="1">
    <source>
        <dbReference type="ARBA" id="ARBA00022908"/>
    </source>
</evidence>
<keyword evidence="3" id="KW-0233">DNA recombination</keyword>
<dbReference type="CDD" id="cd00796">
    <property type="entry name" value="INT_Rci_Hp1_C"/>
    <property type="match status" value="1"/>
</dbReference>
<reference evidence="7 8" key="1">
    <citation type="submission" date="2024-04" db="EMBL/GenBank/DDBJ databases">
        <title>Draft genome sequence of Sessilibacter corallicola NBRC 116591.</title>
        <authorList>
            <person name="Miyakawa T."/>
            <person name="Kusuya Y."/>
            <person name="Miura T."/>
        </authorList>
    </citation>
    <scope>NUCLEOTIDE SEQUENCE [LARGE SCALE GENOMIC DNA]</scope>
    <source>
        <strain evidence="7 8">KU-00831-HH</strain>
    </source>
</reference>
<proteinExistence type="predicted"/>
<sequence length="324" mass="37893">MASIRRLSTKKYIAEIRKGDFYKSQTFPSKIQAMAWATELEQSLSAGTLVKGKTLRDAFIRYRDEISPKKKSYRSEFNRINKFSRHWLAEKKLFEITPKVFYQWMDEVSDQLKTSSINRDLNLLSAIFEQAKRWEWTDKNPIRGLRRPKNPQPRDRRISDYEINKITDILEFDGTCVTHSRHEIAVAFLFAIETAMRQGEIWALTWDNIFLNKRFLRLHETKNGTKRDVPLSQKAIDLLILLSPQSSGKIFKSQQHSSGIIFRRYLKKAGISGLTFHDTRHEALTRLAQKLPVLDLARMVGHRDPRSLMIYYNATAEEIANKLN</sequence>
<dbReference type="SUPFAM" id="SSF56349">
    <property type="entry name" value="DNA breaking-rejoining enzymes"/>
    <property type="match status" value="1"/>
</dbReference>
<dbReference type="Pfam" id="PF00589">
    <property type="entry name" value="Phage_integrase"/>
    <property type="match status" value="1"/>
</dbReference>
<dbReference type="PROSITE" id="PS51900">
    <property type="entry name" value="CB"/>
    <property type="match status" value="1"/>
</dbReference>
<evidence type="ECO:0000259" key="6">
    <source>
        <dbReference type="PROSITE" id="PS51900"/>
    </source>
</evidence>
<evidence type="ECO:0000256" key="3">
    <source>
        <dbReference type="ARBA" id="ARBA00023172"/>
    </source>
</evidence>
<dbReference type="PANTHER" id="PTHR30349:SF94">
    <property type="entry name" value="INTEGRASE_RECOMBINASE HI_1414-RELATED"/>
    <property type="match status" value="1"/>
</dbReference>
<comment type="caution">
    <text evidence="7">The sequence shown here is derived from an EMBL/GenBank/DDBJ whole genome shotgun (WGS) entry which is preliminary data.</text>
</comment>
<evidence type="ECO:0000256" key="2">
    <source>
        <dbReference type="ARBA" id="ARBA00023125"/>
    </source>
</evidence>
<dbReference type="InterPro" id="IPR010998">
    <property type="entry name" value="Integrase_recombinase_N"/>
</dbReference>
<dbReference type="PANTHER" id="PTHR30349">
    <property type="entry name" value="PHAGE INTEGRASE-RELATED"/>
    <property type="match status" value="1"/>
</dbReference>
<gene>
    <name evidence="7" type="ORF">NBRC116591_35670</name>
</gene>
<dbReference type="Gene3D" id="1.10.443.10">
    <property type="entry name" value="Intergrase catalytic core"/>
    <property type="match status" value="1"/>
</dbReference>
<keyword evidence="2 4" id="KW-0238">DNA-binding</keyword>